<dbReference type="EMBL" id="CH985168">
    <property type="protein sequence ID" value="EDX16279.1"/>
    <property type="molecule type" value="Genomic_DNA"/>
</dbReference>
<proteinExistence type="predicted"/>
<evidence type="ECO:0000313" key="2">
    <source>
        <dbReference type="EMBL" id="EDX16279.1"/>
    </source>
</evidence>
<reference evidence="2 3" key="1">
    <citation type="journal article" date="2007" name="Nature">
        <title>Evolution of genes and genomes on the Drosophila phylogeny.</title>
        <authorList>
            <consortium name="Drosophila 12 Genomes Consortium"/>
            <person name="Clark A.G."/>
            <person name="Eisen M.B."/>
            <person name="Smith D.R."/>
            <person name="Bergman C.M."/>
            <person name="Oliver B."/>
            <person name="Markow T.A."/>
            <person name="Kaufman T.C."/>
            <person name="Kellis M."/>
            <person name="Gelbart W."/>
            <person name="Iyer V.N."/>
            <person name="Pollard D.A."/>
            <person name="Sackton T.B."/>
            <person name="Larracuente A.M."/>
            <person name="Singh N.D."/>
            <person name="Abad J.P."/>
            <person name="Abt D.N."/>
            <person name="Adryan B."/>
            <person name="Aguade M."/>
            <person name="Akashi H."/>
            <person name="Anderson W.W."/>
            <person name="Aquadro C.F."/>
            <person name="Ardell D.H."/>
            <person name="Arguello R."/>
            <person name="Artieri C.G."/>
            <person name="Barbash D.A."/>
            <person name="Barker D."/>
            <person name="Barsanti P."/>
            <person name="Batterham P."/>
            <person name="Batzoglou S."/>
            <person name="Begun D."/>
            <person name="Bhutkar A."/>
            <person name="Blanco E."/>
            <person name="Bosak S.A."/>
            <person name="Bradley R.K."/>
            <person name="Brand A.D."/>
            <person name="Brent M.R."/>
            <person name="Brooks A.N."/>
            <person name="Brown R.H."/>
            <person name="Butlin R.K."/>
            <person name="Caggese C."/>
            <person name="Calvi B.R."/>
            <person name="Bernardo de Carvalho A."/>
            <person name="Caspi A."/>
            <person name="Castrezana S."/>
            <person name="Celniker S.E."/>
            <person name="Chang J.L."/>
            <person name="Chapple C."/>
            <person name="Chatterji S."/>
            <person name="Chinwalla A."/>
            <person name="Civetta A."/>
            <person name="Clifton S.W."/>
            <person name="Comeron J.M."/>
            <person name="Costello J.C."/>
            <person name="Coyne J.A."/>
            <person name="Daub J."/>
            <person name="David R.G."/>
            <person name="Delcher A.L."/>
            <person name="Delehaunty K."/>
            <person name="Do C.B."/>
            <person name="Ebling H."/>
            <person name="Edwards K."/>
            <person name="Eickbush T."/>
            <person name="Evans J.D."/>
            <person name="Filipski A."/>
            <person name="Findeiss S."/>
            <person name="Freyhult E."/>
            <person name="Fulton L."/>
            <person name="Fulton R."/>
            <person name="Garcia A.C."/>
            <person name="Gardiner A."/>
            <person name="Garfield D.A."/>
            <person name="Garvin B.E."/>
            <person name="Gibson G."/>
            <person name="Gilbert D."/>
            <person name="Gnerre S."/>
            <person name="Godfrey J."/>
            <person name="Good R."/>
            <person name="Gotea V."/>
            <person name="Gravely B."/>
            <person name="Greenberg A.J."/>
            <person name="Griffiths-Jones S."/>
            <person name="Gross S."/>
            <person name="Guigo R."/>
            <person name="Gustafson E.A."/>
            <person name="Haerty W."/>
            <person name="Hahn M.W."/>
            <person name="Halligan D.L."/>
            <person name="Halpern A.L."/>
            <person name="Halter G.M."/>
            <person name="Han M.V."/>
            <person name="Heger A."/>
            <person name="Hillier L."/>
            <person name="Hinrichs A.S."/>
            <person name="Holmes I."/>
            <person name="Hoskins R.A."/>
            <person name="Hubisz M.J."/>
            <person name="Hultmark D."/>
            <person name="Huntley M.A."/>
            <person name="Jaffe D.B."/>
            <person name="Jagadeeshan S."/>
            <person name="Jeck W.R."/>
            <person name="Johnson J."/>
            <person name="Jones C.D."/>
            <person name="Jordan W.C."/>
            <person name="Karpen G.H."/>
            <person name="Kataoka E."/>
            <person name="Keightley P.D."/>
            <person name="Kheradpour P."/>
            <person name="Kirkness E.F."/>
            <person name="Koerich L.B."/>
            <person name="Kristiansen K."/>
            <person name="Kudrna D."/>
            <person name="Kulathinal R.J."/>
            <person name="Kumar S."/>
            <person name="Kwok R."/>
            <person name="Lander E."/>
            <person name="Langley C.H."/>
            <person name="Lapoint R."/>
            <person name="Lazzaro B.P."/>
            <person name="Lee S.J."/>
            <person name="Levesque L."/>
            <person name="Li R."/>
            <person name="Lin C.F."/>
            <person name="Lin M.F."/>
            <person name="Lindblad-Toh K."/>
            <person name="Llopart A."/>
            <person name="Long M."/>
            <person name="Low L."/>
            <person name="Lozovsky E."/>
            <person name="Lu J."/>
            <person name="Luo M."/>
            <person name="Machado C.A."/>
            <person name="Makalowski W."/>
            <person name="Marzo M."/>
            <person name="Matsuda M."/>
            <person name="Matzkin L."/>
            <person name="McAllister B."/>
            <person name="McBride C.S."/>
            <person name="McKernan B."/>
            <person name="McKernan K."/>
            <person name="Mendez-Lago M."/>
            <person name="Minx P."/>
            <person name="Mollenhauer M.U."/>
            <person name="Montooth K."/>
            <person name="Mount S.M."/>
            <person name="Mu X."/>
            <person name="Myers E."/>
            <person name="Negre B."/>
            <person name="Newfeld S."/>
            <person name="Nielsen R."/>
            <person name="Noor M.A."/>
            <person name="O'Grady P."/>
            <person name="Pachter L."/>
            <person name="Papaceit M."/>
            <person name="Parisi M.J."/>
            <person name="Parisi M."/>
            <person name="Parts L."/>
            <person name="Pedersen J.S."/>
            <person name="Pesole G."/>
            <person name="Phillippy A.M."/>
            <person name="Ponting C.P."/>
            <person name="Pop M."/>
            <person name="Porcelli D."/>
            <person name="Powell J.R."/>
            <person name="Prohaska S."/>
            <person name="Pruitt K."/>
            <person name="Puig M."/>
            <person name="Quesneville H."/>
            <person name="Ram K.R."/>
            <person name="Rand D."/>
            <person name="Rasmussen M.D."/>
            <person name="Reed L.K."/>
            <person name="Reenan R."/>
            <person name="Reily A."/>
            <person name="Remington K.A."/>
            <person name="Rieger T.T."/>
            <person name="Ritchie M.G."/>
            <person name="Robin C."/>
            <person name="Rogers Y.H."/>
            <person name="Rohde C."/>
            <person name="Rozas J."/>
            <person name="Rubenfield M.J."/>
            <person name="Ruiz A."/>
            <person name="Russo S."/>
            <person name="Salzberg S.L."/>
            <person name="Sanchez-Gracia A."/>
            <person name="Saranga D.J."/>
            <person name="Sato H."/>
            <person name="Schaeffer S.W."/>
            <person name="Schatz M.C."/>
            <person name="Schlenke T."/>
            <person name="Schwartz R."/>
            <person name="Segarra C."/>
            <person name="Singh R.S."/>
            <person name="Sirot L."/>
            <person name="Sirota M."/>
            <person name="Sisneros N.B."/>
            <person name="Smith C.D."/>
            <person name="Smith T.F."/>
            <person name="Spieth J."/>
            <person name="Stage D.E."/>
            <person name="Stark A."/>
            <person name="Stephan W."/>
            <person name="Strausberg R.L."/>
            <person name="Strempel S."/>
            <person name="Sturgill D."/>
            <person name="Sutton G."/>
            <person name="Sutton G.G."/>
            <person name="Tao W."/>
            <person name="Teichmann S."/>
            <person name="Tobari Y.N."/>
            <person name="Tomimura Y."/>
            <person name="Tsolas J.M."/>
            <person name="Valente V.L."/>
            <person name="Venter E."/>
            <person name="Venter J.C."/>
            <person name="Vicario S."/>
            <person name="Vieira F.G."/>
            <person name="Vilella A.J."/>
            <person name="Villasante A."/>
            <person name="Walenz B."/>
            <person name="Wang J."/>
            <person name="Wasserman M."/>
            <person name="Watts T."/>
            <person name="Wilson D."/>
            <person name="Wilson R.K."/>
            <person name="Wing R.A."/>
            <person name="Wolfner M.F."/>
            <person name="Wong A."/>
            <person name="Wong G.K."/>
            <person name="Wu C.I."/>
            <person name="Wu G."/>
            <person name="Yamamoto D."/>
            <person name="Yang H.P."/>
            <person name="Yang S.P."/>
            <person name="Yorke J.A."/>
            <person name="Yoshida K."/>
            <person name="Zdobnov E."/>
            <person name="Zhang P."/>
            <person name="Zhang Y."/>
            <person name="Zimin A.V."/>
            <person name="Baldwin J."/>
            <person name="Abdouelleil A."/>
            <person name="Abdulkadir J."/>
            <person name="Abebe A."/>
            <person name="Abera B."/>
            <person name="Abreu J."/>
            <person name="Acer S.C."/>
            <person name="Aftuck L."/>
            <person name="Alexander A."/>
            <person name="An P."/>
            <person name="Anderson E."/>
            <person name="Anderson S."/>
            <person name="Arachi H."/>
            <person name="Azer M."/>
            <person name="Bachantsang P."/>
            <person name="Barry A."/>
            <person name="Bayul T."/>
            <person name="Berlin A."/>
            <person name="Bessette D."/>
            <person name="Bloom T."/>
            <person name="Blye J."/>
            <person name="Boguslavskiy L."/>
            <person name="Bonnet C."/>
            <person name="Boukhgalter B."/>
            <person name="Bourzgui I."/>
            <person name="Brown A."/>
            <person name="Cahill P."/>
            <person name="Channer S."/>
            <person name="Cheshatsang Y."/>
            <person name="Chuda L."/>
            <person name="Citroen M."/>
            <person name="Collymore A."/>
            <person name="Cooke P."/>
            <person name="Costello M."/>
            <person name="D'Aco K."/>
            <person name="Daza R."/>
            <person name="De Haan G."/>
            <person name="DeGray S."/>
            <person name="DeMaso C."/>
            <person name="Dhargay N."/>
            <person name="Dooley K."/>
            <person name="Dooley E."/>
            <person name="Doricent M."/>
            <person name="Dorje P."/>
            <person name="Dorjee K."/>
            <person name="Dupes A."/>
            <person name="Elong R."/>
            <person name="Falk J."/>
            <person name="Farina A."/>
            <person name="Faro S."/>
            <person name="Ferguson D."/>
            <person name="Fisher S."/>
            <person name="Foley C.D."/>
            <person name="Franke A."/>
            <person name="Friedrich D."/>
            <person name="Gadbois L."/>
            <person name="Gearin G."/>
            <person name="Gearin C.R."/>
            <person name="Giannoukos G."/>
            <person name="Goode T."/>
            <person name="Graham J."/>
            <person name="Grandbois E."/>
            <person name="Grewal S."/>
            <person name="Gyaltsen K."/>
            <person name="Hafez N."/>
            <person name="Hagos B."/>
            <person name="Hall J."/>
            <person name="Henson C."/>
            <person name="Hollinger A."/>
            <person name="Honan T."/>
            <person name="Huard M.D."/>
            <person name="Hughes L."/>
            <person name="Hurhula B."/>
            <person name="Husby M.E."/>
            <person name="Kamat A."/>
            <person name="Kanga B."/>
            <person name="Kashin S."/>
            <person name="Khazanovich D."/>
            <person name="Kisner P."/>
            <person name="Lance K."/>
            <person name="Lara M."/>
            <person name="Lee W."/>
            <person name="Lennon N."/>
            <person name="Letendre F."/>
            <person name="LeVine R."/>
            <person name="Lipovsky A."/>
            <person name="Liu X."/>
            <person name="Liu J."/>
            <person name="Liu S."/>
            <person name="Lokyitsang T."/>
            <person name="Lokyitsang Y."/>
            <person name="Lubonja R."/>
            <person name="Lui A."/>
            <person name="MacDonald P."/>
            <person name="Magnisalis V."/>
            <person name="Maru K."/>
            <person name="Matthews C."/>
            <person name="McCusker W."/>
            <person name="McDonough S."/>
            <person name="Mehta T."/>
            <person name="Meldrim J."/>
            <person name="Meneus L."/>
            <person name="Mihai O."/>
            <person name="Mihalev A."/>
            <person name="Mihova T."/>
            <person name="Mittelman R."/>
            <person name="Mlenga V."/>
            <person name="Montmayeur A."/>
            <person name="Mulrain L."/>
            <person name="Navidi A."/>
            <person name="Naylor J."/>
            <person name="Negash T."/>
            <person name="Nguyen T."/>
            <person name="Nguyen N."/>
            <person name="Nicol R."/>
            <person name="Norbu C."/>
            <person name="Norbu N."/>
            <person name="Novod N."/>
            <person name="O'Neill B."/>
            <person name="Osman S."/>
            <person name="Markiewicz E."/>
            <person name="Oyono O.L."/>
            <person name="Patti C."/>
            <person name="Phunkhang P."/>
            <person name="Pierre F."/>
            <person name="Priest M."/>
            <person name="Raghuraman S."/>
            <person name="Rege F."/>
            <person name="Reyes R."/>
            <person name="Rise C."/>
            <person name="Rogov P."/>
            <person name="Ross K."/>
            <person name="Ryan E."/>
            <person name="Settipalli S."/>
            <person name="Shea T."/>
            <person name="Sherpa N."/>
            <person name="Shi L."/>
            <person name="Shih D."/>
            <person name="Sparrow T."/>
            <person name="Spaulding J."/>
            <person name="Stalker J."/>
            <person name="Stange-Thomann N."/>
            <person name="Stavropoulos S."/>
            <person name="Stone C."/>
            <person name="Strader C."/>
            <person name="Tesfaye S."/>
            <person name="Thomson T."/>
            <person name="Thoulutsang Y."/>
            <person name="Thoulutsang D."/>
            <person name="Topham K."/>
            <person name="Topping I."/>
            <person name="Tsamla T."/>
            <person name="Vassiliev H."/>
            <person name="Vo A."/>
            <person name="Wangchuk T."/>
            <person name="Wangdi T."/>
            <person name="Weiand M."/>
            <person name="Wilkinson J."/>
            <person name="Wilson A."/>
            <person name="Yadav S."/>
            <person name="Young G."/>
            <person name="Yu Q."/>
            <person name="Zembek L."/>
            <person name="Zhong D."/>
            <person name="Zimmer A."/>
            <person name="Zwirko Z."/>
            <person name="Jaffe D.B."/>
            <person name="Alvarez P."/>
            <person name="Brockman W."/>
            <person name="Butler J."/>
            <person name="Chin C."/>
            <person name="Gnerre S."/>
            <person name="Grabherr M."/>
            <person name="Kleber M."/>
            <person name="Mauceli E."/>
            <person name="MacCallum I."/>
        </authorList>
    </citation>
    <scope>NUCLEOTIDE SEQUENCE [LARGE SCALE GENOMIC DNA]</scope>
    <source>
        <strain evidence="3">white501</strain>
    </source>
</reference>
<feature type="region of interest" description="Disordered" evidence="1">
    <location>
        <begin position="1"/>
        <end position="71"/>
    </location>
</feature>
<gene>
    <name evidence="2" type="primary">Dsim\GD23210</name>
    <name evidence="2" type="ORF">Dsim_GD23210</name>
</gene>
<accession>B4NV08</accession>
<dbReference type="HOGENOM" id="CLU_2742796_0_0_1"/>
<dbReference type="AlphaFoldDB" id="B4NV08"/>
<dbReference type="Proteomes" id="UP000000304">
    <property type="component" value="Unassembled WGS sequence"/>
</dbReference>
<keyword evidence="3" id="KW-1185">Reference proteome</keyword>
<sequence>MLSTAFDCSAHRQEWPVQNESPGRPNLGEYGRVGPTGPYGTTRAVGLSQDHYGPVQPDTGTVRHQYGPNMD</sequence>
<evidence type="ECO:0000313" key="3">
    <source>
        <dbReference type="Proteomes" id="UP000000304"/>
    </source>
</evidence>
<name>B4NV08_DROSI</name>
<protein>
    <submittedName>
        <fullName evidence="2">GD23210</fullName>
    </submittedName>
</protein>
<organism evidence="2 3">
    <name type="scientific">Drosophila simulans</name>
    <name type="common">Fruit fly</name>
    <dbReference type="NCBI Taxonomy" id="7240"/>
    <lineage>
        <taxon>Eukaryota</taxon>
        <taxon>Metazoa</taxon>
        <taxon>Ecdysozoa</taxon>
        <taxon>Arthropoda</taxon>
        <taxon>Hexapoda</taxon>
        <taxon>Insecta</taxon>
        <taxon>Pterygota</taxon>
        <taxon>Neoptera</taxon>
        <taxon>Endopterygota</taxon>
        <taxon>Diptera</taxon>
        <taxon>Brachycera</taxon>
        <taxon>Muscomorpha</taxon>
        <taxon>Ephydroidea</taxon>
        <taxon>Drosophilidae</taxon>
        <taxon>Drosophila</taxon>
        <taxon>Sophophora</taxon>
    </lineage>
</organism>
<evidence type="ECO:0000256" key="1">
    <source>
        <dbReference type="SAM" id="MobiDB-lite"/>
    </source>
</evidence>